<evidence type="ECO:0000256" key="2">
    <source>
        <dbReference type="SAM" id="Phobius"/>
    </source>
</evidence>
<evidence type="ECO:0000256" key="1">
    <source>
        <dbReference type="ARBA" id="ARBA00010515"/>
    </source>
</evidence>
<reference evidence="4" key="1">
    <citation type="journal article" date="2013" name="J. Plant Res.">
        <title>Effect of fungi and light on seed germination of three Opuntia species from semiarid lands of central Mexico.</title>
        <authorList>
            <person name="Delgado-Sanchez P."/>
            <person name="Jimenez-Bremont J.F."/>
            <person name="Guerrero-Gonzalez Mde L."/>
            <person name="Flores J."/>
        </authorList>
    </citation>
    <scope>NUCLEOTIDE SEQUENCE</scope>
    <source>
        <tissue evidence="4">Cladode</tissue>
    </source>
</reference>
<organism evidence="4">
    <name type="scientific">Opuntia streptacantha</name>
    <name type="common">Prickly pear cactus</name>
    <name type="synonym">Opuntia cardona</name>
    <dbReference type="NCBI Taxonomy" id="393608"/>
    <lineage>
        <taxon>Eukaryota</taxon>
        <taxon>Viridiplantae</taxon>
        <taxon>Streptophyta</taxon>
        <taxon>Embryophyta</taxon>
        <taxon>Tracheophyta</taxon>
        <taxon>Spermatophyta</taxon>
        <taxon>Magnoliopsida</taxon>
        <taxon>eudicotyledons</taxon>
        <taxon>Gunneridae</taxon>
        <taxon>Pentapetalae</taxon>
        <taxon>Caryophyllales</taxon>
        <taxon>Cactineae</taxon>
        <taxon>Cactaceae</taxon>
        <taxon>Opuntioideae</taxon>
        <taxon>Opuntia</taxon>
    </lineage>
</organism>
<dbReference type="PANTHER" id="PTHR23024:SF546">
    <property type="entry name" value="CARBOXYLESTERASE 120-RELATED"/>
    <property type="match status" value="1"/>
</dbReference>
<dbReference type="SUPFAM" id="SSF53474">
    <property type="entry name" value="alpha/beta-Hydrolases"/>
    <property type="match status" value="1"/>
</dbReference>
<comment type="similarity">
    <text evidence="1">Belongs to the 'GDXG' lipolytic enzyme family.</text>
</comment>
<keyword evidence="2" id="KW-0472">Membrane</keyword>
<dbReference type="InterPro" id="IPR029058">
    <property type="entry name" value="AB_hydrolase_fold"/>
</dbReference>
<dbReference type="Gene3D" id="3.40.50.1820">
    <property type="entry name" value="alpha/beta hydrolase"/>
    <property type="match status" value="1"/>
</dbReference>
<feature type="domain" description="Alpha/beta hydrolase fold-3" evidence="3">
    <location>
        <begin position="124"/>
        <end position="345"/>
    </location>
</feature>
<dbReference type="EC" id="3.1.1.1" evidence="4"/>
<evidence type="ECO:0000259" key="3">
    <source>
        <dbReference type="Pfam" id="PF07859"/>
    </source>
</evidence>
<dbReference type="Pfam" id="PF07859">
    <property type="entry name" value="Abhydrolase_3"/>
    <property type="match status" value="1"/>
</dbReference>
<name>A0A7C8YT60_OPUST</name>
<dbReference type="AlphaFoldDB" id="A0A7C8YT60"/>
<dbReference type="GO" id="GO:0106435">
    <property type="term" value="F:carboxylesterase activity"/>
    <property type="evidence" value="ECO:0007669"/>
    <property type="project" value="UniProtKB-EC"/>
</dbReference>
<dbReference type="InterPro" id="IPR050466">
    <property type="entry name" value="Carboxylest/Gibb_receptor"/>
</dbReference>
<keyword evidence="2" id="KW-0812">Transmembrane</keyword>
<feature type="transmembrane region" description="Helical" evidence="2">
    <location>
        <begin position="12"/>
        <end position="31"/>
    </location>
</feature>
<proteinExistence type="inferred from homology"/>
<dbReference type="PANTHER" id="PTHR23024">
    <property type="entry name" value="ARYLACETAMIDE DEACETYLASE"/>
    <property type="match status" value="1"/>
</dbReference>
<sequence length="365" mass="40346">MIRLITTATTTSSLLIFLAFFLLFCIFFFFLPQNQPLPQSKMADSHSGKYSNAYKRLHIVPNPDGTITRLPDFFPTVPPNSSSSSTHSVSKDAPINHVNRTWARLFLPREALSGSHPKSKLPILVFVHGGGFILCSAADPLFHGFCADAASRLGALIVSIEYRLAPEHRLPAPYDDVLEALTWVRDGKDGWVREYGDLSRCVLMGESAGGNIVYNAGLMAAHRVEDLKPLIIKGLVLIQPYFGGLELTGSELRLANDVVLPLDVNELMWSMALPVGANRSHEYCNPTVGGGSDLLDRVRDLGWRVAVLASDGDPLFDRDVELAKLMEKKGIKVKSMQSKCDSHGVFVSDHTKRKDLYNFVMEFLS</sequence>
<reference evidence="4" key="2">
    <citation type="submission" date="2020-07" db="EMBL/GenBank/DDBJ databases">
        <authorList>
            <person name="Vera ALvarez R."/>
            <person name="Arias-Moreno D.M."/>
            <person name="Jimenez-Jacinto V."/>
            <person name="Jimenez-Bremont J.F."/>
            <person name="Swaminathan K."/>
            <person name="Moose S.P."/>
            <person name="Guerrero-Gonzalez M.L."/>
            <person name="Marino-Ramirez L."/>
            <person name="Landsman D."/>
            <person name="Rodriguez-Kessler M."/>
            <person name="Delgado-Sanchez P."/>
        </authorList>
    </citation>
    <scope>NUCLEOTIDE SEQUENCE</scope>
    <source>
        <tissue evidence="4">Cladode</tissue>
    </source>
</reference>
<evidence type="ECO:0000313" key="4">
    <source>
        <dbReference type="EMBL" id="MBA4625937.1"/>
    </source>
</evidence>
<accession>A0A7C8YT60</accession>
<dbReference type="EMBL" id="GISG01053831">
    <property type="protein sequence ID" value="MBA4625937.1"/>
    <property type="molecule type" value="Transcribed_RNA"/>
</dbReference>
<dbReference type="InterPro" id="IPR013094">
    <property type="entry name" value="AB_hydrolase_3"/>
</dbReference>
<keyword evidence="4" id="KW-0378">Hydrolase</keyword>
<protein>
    <submittedName>
        <fullName evidence="4">Carboxylesterase</fullName>
        <ecNumber evidence="4">3.1.1.1</ecNumber>
    </submittedName>
</protein>
<keyword evidence="2" id="KW-1133">Transmembrane helix</keyword>